<dbReference type="AlphaFoldDB" id="A0A507ELQ8"/>
<organism evidence="2 3">
    <name type="scientific">Chytriomyces confervae</name>
    <dbReference type="NCBI Taxonomy" id="246404"/>
    <lineage>
        <taxon>Eukaryota</taxon>
        <taxon>Fungi</taxon>
        <taxon>Fungi incertae sedis</taxon>
        <taxon>Chytridiomycota</taxon>
        <taxon>Chytridiomycota incertae sedis</taxon>
        <taxon>Chytridiomycetes</taxon>
        <taxon>Chytridiales</taxon>
        <taxon>Chytriomycetaceae</taxon>
        <taxon>Chytriomyces</taxon>
    </lineage>
</organism>
<evidence type="ECO:0000313" key="3">
    <source>
        <dbReference type="Proteomes" id="UP000320333"/>
    </source>
</evidence>
<comment type="caution">
    <text evidence="2">The sequence shown here is derived from an EMBL/GenBank/DDBJ whole genome shotgun (WGS) entry which is preliminary data.</text>
</comment>
<name>A0A507ELQ8_9FUNG</name>
<evidence type="ECO:0000256" key="1">
    <source>
        <dbReference type="SAM" id="MobiDB-lite"/>
    </source>
</evidence>
<sequence>MLKFEYTNDDDDRTTASHRSTQIPSGAGLVHAGSAGDTPPTSFSSSGPSTTGVATLSGSMNPGSLKFDRYPQADSVAVGTFSHAAVGFSSDEAAIVTLSGQPQSVVESVAGVRVVVAGGRNGQKVKPVRVFERFDRAPRKMGSVSSEDFSRDRRPSSVLDLTHTLRRSTSFLFQCFDPLSSVADDFDENYDVDESLSARPPQPVLYYPDPTPASRPYDEAPPAREPVSSSTGLIFEPYELGKGHGRSAPKEPKVPLSVKAAALLVLPRSSSLTSSVLSSKSVVSRVFRQLQPAVAQRLSRVNKMWRSCAAEELARNIITVELSWETSMPLLGKWTGYFIKDLEYQIDESISILQLRAWTFDSLLIGAKQTSKKQNRMQDKLKAALPSTIPSHDVCEIAVTFPVVPMSAPVSPLTPQFQAVPIPGSASTNPYTCVFSRNETHFATSNQQSTKETASATDVIFSKNCGLFFDHAGSVDIVRVGIAPGIVHPESEAAPVSVSYDLERVKKSVTLFSRERWTELMRYEAEVLAMSKTVLERGAKTPLQRCFDSCSVRNYLSCPEDARIWAFKQVLVTLLSPNNDSLSAGMNELSTALAKLDKVAHRVDILQMLDVPYNQRRERLGEYYLDAWKVWMGLCPGEGSRATDLMDVEDDEGLFEEIDLLVSGGNGGDAVSGASVRCPVGGGISLRLSGYSGSLKDYEAVYRHLQNVLLPEFV</sequence>
<evidence type="ECO:0000313" key="2">
    <source>
        <dbReference type="EMBL" id="TPX65013.1"/>
    </source>
</evidence>
<dbReference type="Proteomes" id="UP000320333">
    <property type="component" value="Unassembled WGS sequence"/>
</dbReference>
<proteinExistence type="predicted"/>
<gene>
    <name evidence="2" type="ORF">CcCBS67573_g08251</name>
</gene>
<accession>A0A507ELQ8</accession>
<keyword evidence="3" id="KW-1185">Reference proteome</keyword>
<dbReference type="EMBL" id="QEAP01000513">
    <property type="protein sequence ID" value="TPX65013.1"/>
    <property type="molecule type" value="Genomic_DNA"/>
</dbReference>
<feature type="region of interest" description="Disordered" evidence="1">
    <location>
        <begin position="193"/>
        <end position="229"/>
    </location>
</feature>
<reference evidence="2 3" key="1">
    <citation type="journal article" date="2019" name="Sci. Rep.">
        <title>Comparative genomics of chytrid fungi reveal insights into the obligate biotrophic and pathogenic lifestyle of Synchytrium endobioticum.</title>
        <authorList>
            <person name="van de Vossenberg B.T.L.H."/>
            <person name="Warris S."/>
            <person name="Nguyen H.D.T."/>
            <person name="van Gent-Pelzer M.P.E."/>
            <person name="Joly D.L."/>
            <person name="van de Geest H.C."/>
            <person name="Bonants P.J.M."/>
            <person name="Smith D.S."/>
            <person name="Levesque C.A."/>
            <person name="van der Lee T.A.J."/>
        </authorList>
    </citation>
    <scope>NUCLEOTIDE SEQUENCE [LARGE SCALE GENOMIC DNA]</scope>
    <source>
        <strain evidence="2 3">CBS 675.73</strain>
    </source>
</reference>
<feature type="compositionally biased region" description="Low complexity" evidence="1">
    <location>
        <begin position="36"/>
        <end position="52"/>
    </location>
</feature>
<feature type="region of interest" description="Disordered" evidence="1">
    <location>
        <begin position="1"/>
        <end position="55"/>
    </location>
</feature>
<dbReference type="OrthoDB" id="2114868at2759"/>
<protein>
    <submittedName>
        <fullName evidence="2">Uncharacterized protein</fullName>
    </submittedName>
</protein>